<dbReference type="PANTHER" id="PTHR24220">
    <property type="entry name" value="IMPORT ATP-BINDING PROTEIN"/>
    <property type="match status" value="1"/>
</dbReference>
<reference evidence="5" key="1">
    <citation type="submission" date="2024-02" db="EMBL/GenBank/DDBJ databases">
        <title>Tomenella chthoni gen. nov. sp. nov., a member of the family Jonesiaceae isolated from bat guano.</title>
        <authorList>
            <person name="Miller S.L."/>
            <person name="King J."/>
            <person name="Sankaranarayanan K."/>
            <person name="Lawson P.A."/>
        </authorList>
    </citation>
    <scope>NUCLEOTIDE SEQUENCE</scope>
    <source>
        <strain evidence="5">BS-20</strain>
    </source>
</reference>
<dbReference type="AlphaFoldDB" id="A0AAU7DYL1"/>
<dbReference type="EMBL" id="CP146203">
    <property type="protein sequence ID" value="XBH22449.1"/>
    <property type="molecule type" value="Genomic_DNA"/>
</dbReference>
<evidence type="ECO:0000313" key="5">
    <source>
        <dbReference type="EMBL" id="XBH22449.1"/>
    </source>
</evidence>
<dbReference type="InterPro" id="IPR003593">
    <property type="entry name" value="AAA+_ATPase"/>
</dbReference>
<keyword evidence="2" id="KW-0547">Nucleotide-binding</keyword>
<organism evidence="5">
    <name type="scientific">Jonesiaceae bacterium BS-20</name>
    <dbReference type="NCBI Taxonomy" id="3120821"/>
    <lineage>
        <taxon>Bacteria</taxon>
        <taxon>Bacillati</taxon>
        <taxon>Actinomycetota</taxon>
        <taxon>Actinomycetes</taxon>
        <taxon>Micrococcales</taxon>
        <taxon>Jonesiaceae</taxon>
    </lineage>
</organism>
<dbReference type="Pfam" id="PF00005">
    <property type="entry name" value="ABC_tran"/>
    <property type="match status" value="1"/>
</dbReference>
<accession>A0AAU7DYL1</accession>
<feature type="domain" description="ABC transporter" evidence="4">
    <location>
        <begin position="13"/>
        <end position="232"/>
    </location>
</feature>
<dbReference type="PROSITE" id="PS00211">
    <property type="entry name" value="ABC_TRANSPORTER_1"/>
    <property type="match status" value="1"/>
</dbReference>
<dbReference type="InterPro" id="IPR017871">
    <property type="entry name" value="ABC_transporter-like_CS"/>
</dbReference>
<dbReference type="FunFam" id="3.40.50.300:FF:000032">
    <property type="entry name" value="Export ABC transporter ATP-binding protein"/>
    <property type="match status" value="1"/>
</dbReference>
<protein>
    <submittedName>
        <fullName evidence="5">ABC transporter ATP-binding protein</fullName>
    </submittedName>
</protein>
<sequence>MDEFTNPQPRNVLELHGVTRHFEEGRVKAVRGVDLTVQSGDYCAIMGRSGSGKSTLLNILGLIDRPTEGTYLVEGNDIATMRAAHVDSLRAETFGFVFQAFHLVPYLTTRENVELGLTYRAPTRAARAKMISTALEQVGVDHRASMEVSNLSGGERQRVAIARALVRNPAVLLADEPTGNLDEENAAAILELFDQINQAGTTLLVVTHDVETAERASRQLIMSDGLLSNRELVK</sequence>
<dbReference type="GO" id="GO:0016887">
    <property type="term" value="F:ATP hydrolysis activity"/>
    <property type="evidence" value="ECO:0007669"/>
    <property type="project" value="InterPro"/>
</dbReference>
<dbReference type="SMART" id="SM00382">
    <property type="entry name" value="AAA"/>
    <property type="match status" value="1"/>
</dbReference>
<keyword evidence="3 5" id="KW-0067">ATP-binding</keyword>
<evidence type="ECO:0000256" key="2">
    <source>
        <dbReference type="ARBA" id="ARBA00022741"/>
    </source>
</evidence>
<evidence type="ECO:0000259" key="4">
    <source>
        <dbReference type="PROSITE" id="PS50893"/>
    </source>
</evidence>
<dbReference type="InterPro" id="IPR003439">
    <property type="entry name" value="ABC_transporter-like_ATP-bd"/>
</dbReference>
<evidence type="ECO:0000256" key="3">
    <source>
        <dbReference type="ARBA" id="ARBA00022840"/>
    </source>
</evidence>
<gene>
    <name evidence="5" type="ORF">V5R04_04285</name>
</gene>
<dbReference type="PANTHER" id="PTHR24220:SF86">
    <property type="entry name" value="ABC TRANSPORTER ABCH.1"/>
    <property type="match status" value="1"/>
</dbReference>
<dbReference type="Gene3D" id="3.40.50.300">
    <property type="entry name" value="P-loop containing nucleotide triphosphate hydrolases"/>
    <property type="match status" value="1"/>
</dbReference>
<dbReference type="InterPro" id="IPR027417">
    <property type="entry name" value="P-loop_NTPase"/>
</dbReference>
<dbReference type="InterPro" id="IPR017911">
    <property type="entry name" value="MacB-like_ATP-bd"/>
</dbReference>
<evidence type="ECO:0000256" key="1">
    <source>
        <dbReference type="ARBA" id="ARBA00022448"/>
    </source>
</evidence>
<name>A0AAU7DYL1_9MICO</name>
<dbReference type="CDD" id="cd03255">
    <property type="entry name" value="ABC_MJ0796_LolCDE_FtsE"/>
    <property type="match status" value="1"/>
</dbReference>
<dbReference type="GO" id="GO:0005886">
    <property type="term" value="C:plasma membrane"/>
    <property type="evidence" value="ECO:0007669"/>
    <property type="project" value="TreeGrafter"/>
</dbReference>
<dbReference type="SUPFAM" id="SSF52540">
    <property type="entry name" value="P-loop containing nucleoside triphosphate hydrolases"/>
    <property type="match status" value="1"/>
</dbReference>
<dbReference type="InterPro" id="IPR015854">
    <property type="entry name" value="ABC_transpr_LolD-like"/>
</dbReference>
<keyword evidence="1" id="KW-0813">Transport</keyword>
<dbReference type="PROSITE" id="PS50893">
    <property type="entry name" value="ABC_TRANSPORTER_2"/>
    <property type="match status" value="1"/>
</dbReference>
<dbReference type="GO" id="GO:0005524">
    <property type="term" value="F:ATP binding"/>
    <property type="evidence" value="ECO:0007669"/>
    <property type="project" value="UniProtKB-KW"/>
</dbReference>
<dbReference type="GO" id="GO:0098796">
    <property type="term" value="C:membrane protein complex"/>
    <property type="evidence" value="ECO:0007669"/>
    <property type="project" value="UniProtKB-ARBA"/>
</dbReference>
<proteinExistence type="predicted"/>
<dbReference type="GO" id="GO:0022857">
    <property type="term" value="F:transmembrane transporter activity"/>
    <property type="evidence" value="ECO:0007669"/>
    <property type="project" value="TreeGrafter"/>
</dbReference>